<keyword evidence="2" id="KW-1185">Reference proteome</keyword>
<dbReference type="InterPro" id="IPR033194">
    <property type="entry name" value="MFAP1"/>
</dbReference>
<reference evidence="1 2" key="1">
    <citation type="submission" date="2020-10" db="EMBL/GenBank/DDBJ databases">
        <title>The Coptis chinensis genome and diversification of protoberbering-type alkaloids.</title>
        <authorList>
            <person name="Wang B."/>
            <person name="Shu S."/>
            <person name="Song C."/>
            <person name="Liu Y."/>
        </authorList>
    </citation>
    <scope>NUCLEOTIDE SEQUENCE [LARGE SCALE GENOMIC DNA]</scope>
    <source>
        <strain evidence="1">HL-2020</strain>
        <tissue evidence="1">Leaf</tissue>
    </source>
</reference>
<name>A0A835IEG8_9MAGN</name>
<dbReference type="Proteomes" id="UP000631114">
    <property type="component" value="Unassembled WGS sequence"/>
</dbReference>
<accession>A0A835IEG8</accession>
<dbReference type="OrthoDB" id="2009249at2759"/>
<organism evidence="1 2">
    <name type="scientific">Coptis chinensis</name>
    <dbReference type="NCBI Taxonomy" id="261450"/>
    <lineage>
        <taxon>Eukaryota</taxon>
        <taxon>Viridiplantae</taxon>
        <taxon>Streptophyta</taxon>
        <taxon>Embryophyta</taxon>
        <taxon>Tracheophyta</taxon>
        <taxon>Spermatophyta</taxon>
        <taxon>Magnoliopsida</taxon>
        <taxon>Ranunculales</taxon>
        <taxon>Ranunculaceae</taxon>
        <taxon>Coptidoideae</taxon>
        <taxon>Coptis</taxon>
    </lineage>
</organism>
<gene>
    <name evidence="1" type="ORF">IFM89_023070</name>
</gene>
<dbReference type="AlphaFoldDB" id="A0A835IEG8"/>
<proteinExistence type="predicted"/>
<comment type="caution">
    <text evidence="1">The sequence shown here is derived from an EMBL/GenBank/DDBJ whole genome shotgun (WGS) entry which is preliminary data.</text>
</comment>
<evidence type="ECO:0000313" key="2">
    <source>
        <dbReference type="Proteomes" id="UP000631114"/>
    </source>
</evidence>
<sequence>MVGVVRYWPDQPPQWANLEEEEFEEENWEDCRLQRLANHISFRHETEQLEEDIDNEDATVEERRQLLREIFLQRHHLDQEHDAYDEEEYDEEEDEEEDEVIMTDRNNSNILEKPVYVPKTEWDTLVERGHIDDERCVLELMYEKGVEERKAETKQIVAEFIRMDQCSSKNLESKADDIVDDIMRGGGEEDVQTRTPT</sequence>
<evidence type="ECO:0000313" key="1">
    <source>
        <dbReference type="EMBL" id="KAF9615409.1"/>
    </source>
</evidence>
<dbReference type="EMBL" id="JADFTS010000003">
    <property type="protein sequence ID" value="KAF9615409.1"/>
    <property type="molecule type" value="Genomic_DNA"/>
</dbReference>
<protein>
    <submittedName>
        <fullName evidence="1">Uncharacterized protein</fullName>
    </submittedName>
</protein>
<dbReference type="PANTHER" id="PTHR15327">
    <property type="entry name" value="MICROFIBRIL-ASSOCIATED PROTEIN"/>
    <property type="match status" value="1"/>
</dbReference>